<proteinExistence type="predicted"/>
<reference evidence="6" key="1">
    <citation type="submission" date="2022-11" db="EMBL/GenBank/DDBJ databases">
        <title>Centuries of genome instability and evolution in soft-shell clam transmissible cancer (bioRxiv).</title>
        <authorList>
            <person name="Hart S.F.M."/>
            <person name="Yonemitsu M.A."/>
            <person name="Giersch R.M."/>
            <person name="Beal B.F."/>
            <person name="Arriagada G."/>
            <person name="Davis B.W."/>
            <person name="Ostrander E.A."/>
            <person name="Goff S.P."/>
            <person name="Metzger M.J."/>
        </authorList>
    </citation>
    <scope>NUCLEOTIDE SEQUENCE</scope>
    <source>
        <strain evidence="6">MELC-2E11</strain>
        <tissue evidence="6">Siphon/mantle</tissue>
    </source>
</reference>
<dbReference type="InterPro" id="IPR019787">
    <property type="entry name" value="Znf_PHD-finger"/>
</dbReference>
<dbReference type="InterPro" id="IPR011011">
    <property type="entry name" value="Znf_FYVE_PHD"/>
</dbReference>
<accession>A0ABY7F2M4</accession>
<evidence type="ECO:0000256" key="1">
    <source>
        <dbReference type="ARBA" id="ARBA00022723"/>
    </source>
</evidence>
<dbReference type="Pfam" id="PF09588">
    <property type="entry name" value="YqaJ"/>
    <property type="match status" value="1"/>
</dbReference>
<dbReference type="InterPro" id="IPR001965">
    <property type="entry name" value="Znf_PHD"/>
</dbReference>
<dbReference type="CDD" id="cd22343">
    <property type="entry name" value="PDDEXK_lambda_exonuclease-like"/>
    <property type="match status" value="1"/>
</dbReference>
<dbReference type="PROSITE" id="PS01359">
    <property type="entry name" value="ZF_PHD_1"/>
    <property type="match status" value="1"/>
</dbReference>
<feature type="domain" description="PHD-type" evidence="5">
    <location>
        <begin position="596"/>
        <end position="645"/>
    </location>
</feature>
<dbReference type="PROSITE" id="PS50016">
    <property type="entry name" value="ZF_PHD_2"/>
    <property type="match status" value="1"/>
</dbReference>
<dbReference type="Gene3D" id="3.90.320.10">
    <property type="match status" value="1"/>
</dbReference>
<evidence type="ECO:0000256" key="4">
    <source>
        <dbReference type="PROSITE-ProRule" id="PRU00146"/>
    </source>
</evidence>
<dbReference type="EMBL" id="CP111020">
    <property type="protein sequence ID" value="WAR15034.1"/>
    <property type="molecule type" value="Genomic_DNA"/>
</dbReference>
<evidence type="ECO:0000256" key="2">
    <source>
        <dbReference type="ARBA" id="ARBA00022771"/>
    </source>
</evidence>
<keyword evidence="1" id="KW-0479">Metal-binding</keyword>
<dbReference type="InterPro" id="IPR019080">
    <property type="entry name" value="YqaJ_viral_recombinase"/>
</dbReference>
<evidence type="ECO:0000313" key="7">
    <source>
        <dbReference type="Proteomes" id="UP001164746"/>
    </source>
</evidence>
<sequence length="654" mass="73670">MAKRLAKQSESSSYKDGLTIEERKRYEAKLVIIGGCDPYEANFAWAKNVDIFPSVTYPDIVNYLLFTPSAYSADDLKSYKSLEAYNQFVCGWVRDTAGTVQGDHLVVTARRIRLLTHGTIDTTNAFQCQCNTGVYVLHSQRMREKPLRPWIIGKRDGKIVAAHCNCMAGLGEACSHIAALLFYIEAAVKIRDSKTVTEEKAYWLLPSACKSIEYKEVREISFMSAKTAKKQLDSRIEAACSATPVCVTPGAVSARKRVVPEATSEDFRMFCGKLNKLTSKPALLSIVEPYADKYVPKPDLKEYPMVLTKLRDVKCDDMNYKELTDKCAGISVDCSKQQADNVEEETRGQAQSKLWQRYRAGRVTASKAKAVSSTNKASPSQSLIKEICYPGEKCIQTNAMKWGCDHEKDALQKFMEEIGPLHENSRLQNSGFVISQDVPFIGASPDGIFICDCCGPACVEVKCPFNARYEDINEDTVDCLQRRDGELELKPEHKYQYQVQTQLGVTKHEVGYFVVWTANDLHVEAIMFNIELWDKICASAKDIMYAAVLPELVGKFYTRLPTTNSVGILQSVENITASQNSLPLKKCTDKQDNTEEVYCYCGQVEHGKMIGCDNEACEIEWFHYRCVNIENAPKGKWYCPDCRTLPCFKRKRLN</sequence>
<organism evidence="6 7">
    <name type="scientific">Mya arenaria</name>
    <name type="common">Soft-shell clam</name>
    <dbReference type="NCBI Taxonomy" id="6604"/>
    <lineage>
        <taxon>Eukaryota</taxon>
        <taxon>Metazoa</taxon>
        <taxon>Spiralia</taxon>
        <taxon>Lophotrochozoa</taxon>
        <taxon>Mollusca</taxon>
        <taxon>Bivalvia</taxon>
        <taxon>Autobranchia</taxon>
        <taxon>Heteroconchia</taxon>
        <taxon>Euheterodonta</taxon>
        <taxon>Imparidentia</taxon>
        <taxon>Neoheterodontei</taxon>
        <taxon>Myida</taxon>
        <taxon>Myoidea</taxon>
        <taxon>Myidae</taxon>
        <taxon>Mya</taxon>
    </lineage>
</organism>
<dbReference type="Proteomes" id="UP001164746">
    <property type="component" value="Chromosome 9"/>
</dbReference>
<dbReference type="PANTHER" id="PTHR47526">
    <property type="entry name" value="ATP-DEPENDENT DNA HELICASE"/>
    <property type="match status" value="1"/>
</dbReference>
<evidence type="ECO:0000256" key="3">
    <source>
        <dbReference type="ARBA" id="ARBA00022833"/>
    </source>
</evidence>
<evidence type="ECO:0000259" key="5">
    <source>
        <dbReference type="PROSITE" id="PS50016"/>
    </source>
</evidence>
<dbReference type="InterPro" id="IPR019786">
    <property type="entry name" value="Zinc_finger_PHD-type_CS"/>
</dbReference>
<keyword evidence="2 4" id="KW-0863">Zinc-finger</keyword>
<keyword evidence="3" id="KW-0862">Zinc</keyword>
<protein>
    <submittedName>
        <fullName evidence="6">ING2-like protein</fullName>
    </submittedName>
</protein>
<gene>
    <name evidence="6" type="ORF">MAR_005139</name>
</gene>
<dbReference type="SUPFAM" id="SSF52980">
    <property type="entry name" value="Restriction endonuclease-like"/>
    <property type="match status" value="1"/>
</dbReference>
<dbReference type="PANTHER" id="PTHR47526:SF4">
    <property type="entry name" value="SWIM-TYPE DOMAIN-CONTAINING PROTEIN"/>
    <property type="match status" value="1"/>
</dbReference>
<dbReference type="Gene3D" id="3.30.40.10">
    <property type="entry name" value="Zinc/RING finger domain, C3HC4 (zinc finger)"/>
    <property type="match status" value="1"/>
</dbReference>
<keyword evidence="7" id="KW-1185">Reference proteome</keyword>
<dbReference type="SUPFAM" id="SSF57903">
    <property type="entry name" value="FYVE/PHD zinc finger"/>
    <property type="match status" value="1"/>
</dbReference>
<dbReference type="SMART" id="SM00249">
    <property type="entry name" value="PHD"/>
    <property type="match status" value="1"/>
</dbReference>
<dbReference type="InterPro" id="IPR011604">
    <property type="entry name" value="PDDEXK-like_dom_sf"/>
</dbReference>
<name>A0ABY7F2M4_MYAAR</name>
<dbReference type="InterPro" id="IPR011335">
    <property type="entry name" value="Restrct_endonuc-II-like"/>
</dbReference>
<evidence type="ECO:0000313" key="6">
    <source>
        <dbReference type="EMBL" id="WAR15034.1"/>
    </source>
</evidence>
<dbReference type="InterPro" id="IPR013083">
    <property type="entry name" value="Znf_RING/FYVE/PHD"/>
</dbReference>